<evidence type="ECO:0000259" key="1">
    <source>
        <dbReference type="Pfam" id="PF13441"/>
    </source>
</evidence>
<dbReference type="InterPro" id="IPR027367">
    <property type="entry name" value="Gly-zipper_YMGG"/>
</dbReference>
<name>A0A154W6H6_9PROT</name>
<proteinExistence type="predicted"/>
<keyword evidence="3" id="KW-1185">Reference proteome</keyword>
<organism evidence="2 3">
    <name type="scientific">Oceanibaculum pacificum</name>
    <dbReference type="NCBI Taxonomy" id="580166"/>
    <lineage>
        <taxon>Bacteria</taxon>
        <taxon>Pseudomonadati</taxon>
        <taxon>Pseudomonadota</taxon>
        <taxon>Alphaproteobacteria</taxon>
        <taxon>Rhodospirillales</taxon>
        <taxon>Oceanibaculaceae</taxon>
        <taxon>Oceanibaculum</taxon>
    </lineage>
</organism>
<dbReference type="Proteomes" id="UP000076400">
    <property type="component" value="Unassembled WGS sequence"/>
</dbReference>
<protein>
    <recommendedName>
        <fullName evidence="1">YMGG-like Gly-zipper domain-containing protein</fullName>
    </recommendedName>
</protein>
<dbReference type="STRING" id="580166.AUP43_07665"/>
<comment type="caution">
    <text evidence="2">The sequence shown here is derived from an EMBL/GenBank/DDBJ whole genome shotgun (WGS) entry which is preliminary data.</text>
</comment>
<evidence type="ECO:0000313" key="2">
    <source>
        <dbReference type="EMBL" id="KZD09099.1"/>
    </source>
</evidence>
<dbReference type="Pfam" id="PF13441">
    <property type="entry name" value="Gly-zipper_YMGG"/>
    <property type="match status" value="1"/>
</dbReference>
<dbReference type="AlphaFoldDB" id="A0A154W6H6"/>
<reference evidence="2 3" key="1">
    <citation type="submission" date="2015-12" db="EMBL/GenBank/DDBJ databases">
        <title>Genome sequence of Oceanibaculum pacificum MCCC 1A02656.</title>
        <authorList>
            <person name="Lu L."/>
            <person name="Lai Q."/>
            <person name="Shao Z."/>
            <person name="Qian P."/>
        </authorList>
    </citation>
    <scope>NUCLEOTIDE SEQUENCE [LARGE SCALE GENOMIC DNA]</scope>
    <source>
        <strain evidence="2 3">MCCC 1A02656</strain>
    </source>
</reference>
<accession>A0A154W6H6</accession>
<gene>
    <name evidence="2" type="ORF">AUP43_07665</name>
</gene>
<sequence length="73" mass="6789">MIGAAAAMLLVSATGCSNMNKQEQRTLSGGALGAAAGGAIGLLTGSWVTGAVIGGAGGAAAGALTSDKQVKLD</sequence>
<dbReference type="EMBL" id="LPXN01000100">
    <property type="protein sequence ID" value="KZD09099.1"/>
    <property type="molecule type" value="Genomic_DNA"/>
</dbReference>
<feature type="domain" description="YMGG-like Gly-zipper" evidence="1">
    <location>
        <begin position="24"/>
        <end position="66"/>
    </location>
</feature>
<evidence type="ECO:0000313" key="3">
    <source>
        <dbReference type="Proteomes" id="UP000076400"/>
    </source>
</evidence>